<dbReference type="AlphaFoldDB" id="E4T5X6"/>
<organism evidence="3 4">
    <name type="scientific">Paludibacter propionicigenes (strain DSM 17365 / JCM 13257 / WB4)</name>
    <dbReference type="NCBI Taxonomy" id="694427"/>
    <lineage>
        <taxon>Bacteria</taxon>
        <taxon>Pseudomonadati</taxon>
        <taxon>Bacteroidota</taxon>
        <taxon>Bacteroidia</taxon>
        <taxon>Bacteroidales</taxon>
        <taxon>Paludibacteraceae</taxon>
        <taxon>Paludibacter</taxon>
    </lineage>
</organism>
<gene>
    <name evidence="3" type="ordered locus">Palpr_1983</name>
</gene>
<sequence length="217" mass="23817">MKNLLIACSLLLAVFATAQTSTKTNSAQVPMVLTTFDTIKLQAPDTLGGKPLMQAISRRKTDRSFDSRNLSLKHLSEILWVANGVNRAKGKRTVPSAMGLYPLQTYAVLANGIYLYNPLKQQLEPVIKGDFRNLAGTQNFVEVAPLNLLFIAKARNANDNFQSAIMDSGYCGQNVYLYCASEGLRTVVRASAKDAELLKVMNLGSNYKFILAQTVGY</sequence>
<feature type="domain" description="Nitroreductase" evidence="2">
    <location>
        <begin position="56"/>
        <end position="217"/>
    </location>
</feature>
<dbReference type="PANTHER" id="PTHR43745">
    <property type="entry name" value="NITROREDUCTASE MJ1384-RELATED"/>
    <property type="match status" value="1"/>
</dbReference>
<evidence type="ECO:0000313" key="4">
    <source>
        <dbReference type="Proteomes" id="UP000008718"/>
    </source>
</evidence>
<reference key="1">
    <citation type="submission" date="2010-11" db="EMBL/GenBank/DDBJ databases">
        <title>The complete genome of Paludibacter propionicigenes DSM 17365.</title>
        <authorList>
            <consortium name="US DOE Joint Genome Institute (JGI-PGF)"/>
            <person name="Lucas S."/>
            <person name="Copeland A."/>
            <person name="Lapidus A."/>
            <person name="Bruce D."/>
            <person name="Goodwin L."/>
            <person name="Pitluck S."/>
            <person name="Kyrpides N."/>
            <person name="Mavromatis K."/>
            <person name="Ivanova N."/>
            <person name="Munk A.C."/>
            <person name="Brettin T."/>
            <person name="Detter J.C."/>
            <person name="Han C."/>
            <person name="Tapia R."/>
            <person name="Land M."/>
            <person name="Hauser L."/>
            <person name="Markowitz V."/>
            <person name="Cheng J.-F."/>
            <person name="Hugenholtz P."/>
            <person name="Woyke T."/>
            <person name="Wu D."/>
            <person name="Gronow S."/>
            <person name="Wellnitz S."/>
            <person name="Brambilla E."/>
            <person name="Klenk H.-P."/>
            <person name="Eisen J.A."/>
        </authorList>
    </citation>
    <scope>NUCLEOTIDE SEQUENCE</scope>
    <source>
        <strain>WB4</strain>
    </source>
</reference>
<dbReference type="eggNOG" id="COG0778">
    <property type="taxonomic scope" value="Bacteria"/>
</dbReference>
<dbReference type="KEGG" id="ppn:Palpr_1983"/>
<reference evidence="3 4" key="2">
    <citation type="journal article" date="2011" name="Stand. Genomic Sci.">
        <title>Complete genome sequence of Paludibacter propionicigenes type strain (WB4).</title>
        <authorList>
            <person name="Gronow S."/>
            <person name="Munk C."/>
            <person name="Lapidus A."/>
            <person name="Nolan M."/>
            <person name="Lucas S."/>
            <person name="Hammon N."/>
            <person name="Deshpande S."/>
            <person name="Cheng J.F."/>
            <person name="Tapia R."/>
            <person name="Han C."/>
            <person name="Goodwin L."/>
            <person name="Pitluck S."/>
            <person name="Liolios K."/>
            <person name="Ivanova N."/>
            <person name="Mavromatis K."/>
            <person name="Mikhailova N."/>
            <person name="Pati A."/>
            <person name="Chen A."/>
            <person name="Palaniappan K."/>
            <person name="Land M."/>
            <person name="Hauser L."/>
            <person name="Chang Y.J."/>
            <person name="Jeffries C.D."/>
            <person name="Brambilla E."/>
            <person name="Rohde M."/>
            <person name="Goker M."/>
            <person name="Detter J.C."/>
            <person name="Woyke T."/>
            <person name="Bristow J."/>
            <person name="Eisen J.A."/>
            <person name="Markowitz V."/>
            <person name="Hugenholtz P."/>
            <person name="Kyrpides N.C."/>
            <person name="Klenk H.P."/>
        </authorList>
    </citation>
    <scope>NUCLEOTIDE SEQUENCE [LARGE SCALE GENOMIC DNA]</scope>
    <source>
        <strain evidence="4">DSM 17365 / JCM 13257 / WB4</strain>
    </source>
</reference>
<dbReference type="Proteomes" id="UP000008718">
    <property type="component" value="Chromosome"/>
</dbReference>
<dbReference type="HOGENOM" id="CLU_059362_1_0_10"/>
<dbReference type="GO" id="GO:0016491">
    <property type="term" value="F:oxidoreductase activity"/>
    <property type="evidence" value="ECO:0007669"/>
    <property type="project" value="InterPro"/>
</dbReference>
<dbReference type="InterPro" id="IPR052544">
    <property type="entry name" value="Bacteriocin_Proc_Enz"/>
</dbReference>
<dbReference type="SUPFAM" id="SSF55469">
    <property type="entry name" value="FMN-dependent nitroreductase-like"/>
    <property type="match status" value="1"/>
</dbReference>
<proteinExistence type="predicted"/>
<keyword evidence="1" id="KW-0732">Signal</keyword>
<keyword evidence="4" id="KW-1185">Reference proteome</keyword>
<evidence type="ECO:0000259" key="2">
    <source>
        <dbReference type="Pfam" id="PF00881"/>
    </source>
</evidence>
<accession>E4T5X6</accession>
<dbReference type="EMBL" id="CP002345">
    <property type="protein sequence ID" value="ADQ80120.1"/>
    <property type="molecule type" value="Genomic_DNA"/>
</dbReference>
<dbReference type="RefSeq" id="WP_013445489.1">
    <property type="nucleotide sequence ID" value="NC_014734.1"/>
</dbReference>
<evidence type="ECO:0000313" key="3">
    <source>
        <dbReference type="EMBL" id="ADQ80120.1"/>
    </source>
</evidence>
<name>E4T5X6_PALPW</name>
<dbReference type="InterPro" id="IPR000415">
    <property type="entry name" value="Nitroreductase-like"/>
</dbReference>
<feature type="chain" id="PRO_5003186880" evidence="1">
    <location>
        <begin position="19"/>
        <end position="217"/>
    </location>
</feature>
<dbReference type="Gene3D" id="3.40.109.10">
    <property type="entry name" value="NADH Oxidase"/>
    <property type="match status" value="1"/>
</dbReference>
<dbReference type="OrthoDB" id="9802775at2"/>
<dbReference type="PANTHER" id="PTHR43745:SF2">
    <property type="entry name" value="NITROREDUCTASE MJ1384-RELATED"/>
    <property type="match status" value="1"/>
</dbReference>
<dbReference type="STRING" id="694427.Palpr_1983"/>
<dbReference type="CDD" id="cd02142">
    <property type="entry name" value="McbC_SagB-like_oxidoreductase"/>
    <property type="match status" value="1"/>
</dbReference>
<dbReference type="Pfam" id="PF00881">
    <property type="entry name" value="Nitroreductase"/>
    <property type="match status" value="1"/>
</dbReference>
<protein>
    <submittedName>
        <fullName evidence="3">Nitroreductase</fullName>
    </submittedName>
</protein>
<evidence type="ECO:0000256" key="1">
    <source>
        <dbReference type="SAM" id="SignalP"/>
    </source>
</evidence>
<dbReference type="InterPro" id="IPR029479">
    <property type="entry name" value="Nitroreductase"/>
</dbReference>
<feature type="signal peptide" evidence="1">
    <location>
        <begin position="1"/>
        <end position="18"/>
    </location>
</feature>